<proteinExistence type="inferred from homology"/>
<evidence type="ECO:0000256" key="1">
    <source>
        <dbReference type="ARBA" id="ARBA00034703"/>
    </source>
</evidence>
<dbReference type="EMBL" id="JQDR03001120">
    <property type="protein sequence ID" value="KAA0203668.1"/>
    <property type="molecule type" value="Genomic_DNA"/>
</dbReference>
<reference evidence="4" key="1">
    <citation type="submission" date="2014-08" db="EMBL/GenBank/DDBJ databases">
        <authorList>
            <person name="Murali S."/>
            <person name="Richards S."/>
            <person name="Bandaranaike D."/>
            <person name="Bellair M."/>
            <person name="Blankenburg K."/>
            <person name="Chao H."/>
            <person name="Dinh H."/>
            <person name="Doddapaneni H."/>
            <person name="Dugan-Rocha S."/>
            <person name="Elkadiri S."/>
            <person name="Gnanaolivu R."/>
            <person name="Hughes D."/>
            <person name="Lee S."/>
            <person name="Li M."/>
            <person name="Ming W."/>
            <person name="Munidasa M."/>
            <person name="Muniz J."/>
            <person name="Nguyen L."/>
            <person name="Osuji N."/>
            <person name="Pu L.-L."/>
            <person name="Puazo M."/>
            <person name="Skinner E."/>
            <person name="Qu C."/>
            <person name="Quiroz J."/>
            <person name="Raj R."/>
            <person name="Weissenberger G."/>
            <person name="Xin Y."/>
            <person name="Zou X."/>
            <person name="Han Y."/>
            <person name="Worley K."/>
            <person name="Muzny D."/>
            <person name="Gibbs R."/>
        </authorList>
    </citation>
    <scope>NUCLEOTIDE SEQUENCE</scope>
    <source>
        <strain evidence="4">HAZT.00-mixed</strain>
        <tissue evidence="4">Whole organism</tissue>
    </source>
</reference>
<dbReference type="InterPro" id="IPR036770">
    <property type="entry name" value="Ankyrin_rpt-contain_sf"/>
</dbReference>
<dbReference type="PANTHER" id="PTHR24117:SF9">
    <property type="entry name" value="BCL-6 COREPRESSOR PCGF1 BINDING DOMAIN-CONTAINING PROTEIN"/>
    <property type="match status" value="1"/>
</dbReference>
<dbReference type="Gene3D" id="1.25.40.20">
    <property type="entry name" value="Ankyrin repeat-containing domain"/>
    <property type="match status" value="1"/>
</dbReference>
<organism evidence="4">
    <name type="scientific">Hyalella azteca</name>
    <name type="common">Amphipod</name>
    <dbReference type="NCBI Taxonomy" id="294128"/>
    <lineage>
        <taxon>Eukaryota</taxon>
        <taxon>Metazoa</taxon>
        <taxon>Ecdysozoa</taxon>
        <taxon>Arthropoda</taxon>
        <taxon>Crustacea</taxon>
        <taxon>Multicrustacea</taxon>
        <taxon>Malacostraca</taxon>
        <taxon>Eumalacostraca</taxon>
        <taxon>Peracarida</taxon>
        <taxon>Amphipoda</taxon>
        <taxon>Senticaudata</taxon>
        <taxon>Talitrida</taxon>
        <taxon>Talitroidea</taxon>
        <taxon>Hyalellidae</taxon>
        <taxon>Hyalella</taxon>
    </lineage>
</organism>
<dbReference type="GO" id="GO:0003714">
    <property type="term" value="F:transcription corepressor activity"/>
    <property type="evidence" value="ECO:0007669"/>
    <property type="project" value="TreeGrafter"/>
</dbReference>
<dbReference type="InterPro" id="IPR002110">
    <property type="entry name" value="Ankyrin_rpt"/>
</dbReference>
<evidence type="ECO:0000256" key="2">
    <source>
        <dbReference type="PROSITE-ProRule" id="PRU00023"/>
    </source>
</evidence>
<evidence type="ECO:0000256" key="3">
    <source>
        <dbReference type="SAM" id="MobiDB-lite"/>
    </source>
</evidence>
<keyword evidence="2" id="KW-0040">ANK repeat</keyword>
<dbReference type="Proteomes" id="UP000711488">
    <property type="component" value="Unassembled WGS sequence"/>
</dbReference>
<comment type="caution">
    <text evidence="4">The sequence shown here is derived from an EMBL/GenBank/DDBJ whole genome shotgun (WGS) entry which is preliminary data.</text>
</comment>
<feature type="region of interest" description="Disordered" evidence="3">
    <location>
        <begin position="1"/>
        <end position="23"/>
    </location>
</feature>
<name>A0A6A0HCX9_HYAAZ</name>
<sequence>MLTSHPPLAPRGHANPTPHSPSLSLKALLAHGALVNAAGHGGLRPLHEAMENGHAELTRLLLSYGADPTLTTYSGQRPADLTTDSVCLLLVLQHLSDLTGIQAAHWDFCGPARFMGEI</sequence>
<protein>
    <submittedName>
        <fullName evidence="4">Uncharacterized protein</fullName>
    </submittedName>
</protein>
<dbReference type="AlphaFoldDB" id="A0A6A0HCX9"/>
<dbReference type="GO" id="GO:0000122">
    <property type="term" value="P:negative regulation of transcription by RNA polymerase II"/>
    <property type="evidence" value="ECO:0007669"/>
    <property type="project" value="TreeGrafter"/>
</dbReference>
<dbReference type="PANTHER" id="PTHR24117">
    <property type="entry name" value="AGAP007537-PB"/>
    <property type="match status" value="1"/>
</dbReference>
<feature type="repeat" description="ANK" evidence="2">
    <location>
        <begin position="41"/>
        <end position="73"/>
    </location>
</feature>
<reference evidence="4" key="3">
    <citation type="submission" date="2019-06" db="EMBL/GenBank/DDBJ databases">
        <authorList>
            <person name="Poynton C."/>
            <person name="Hasenbein S."/>
            <person name="Benoit J.B."/>
            <person name="Sepulveda M.S."/>
            <person name="Poelchau M.F."/>
            <person name="Murali S.C."/>
            <person name="Chen S."/>
            <person name="Glastad K.M."/>
            <person name="Werren J.H."/>
            <person name="Vineis J.H."/>
            <person name="Bowen J.L."/>
            <person name="Friedrich M."/>
            <person name="Jones J."/>
            <person name="Robertson H.M."/>
            <person name="Feyereisen R."/>
            <person name="Mechler-Hickson A."/>
            <person name="Mathers N."/>
            <person name="Lee C.E."/>
            <person name="Colbourne J.K."/>
            <person name="Biales A."/>
            <person name="Johnston J.S."/>
            <person name="Wellborn G.A."/>
            <person name="Rosendale A.J."/>
            <person name="Cridge A.G."/>
            <person name="Munoz-Torres M.C."/>
            <person name="Bain P.A."/>
            <person name="Manny A.R."/>
            <person name="Major K.M."/>
            <person name="Lambert F.N."/>
            <person name="Vulpe C.D."/>
            <person name="Tuck P."/>
            <person name="Blalock B.J."/>
            <person name="Lin Y.-Y."/>
            <person name="Smith M.E."/>
            <person name="Ochoa-Acuna H."/>
            <person name="Chen M.-J.M."/>
            <person name="Childers C.P."/>
            <person name="Qu J."/>
            <person name="Dugan S."/>
            <person name="Lee S.L."/>
            <person name="Chao H."/>
            <person name="Dinh H."/>
            <person name="Han Y."/>
            <person name="Doddapaneni H."/>
            <person name="Worley K.C."/>
            <person name="Muzny D.M."/>
            <person name="Gibbs R.A."/>
            <person name="Richards S."/>
        </authorList>
    </citation>
    <scope>NUCLEOTIDE SEQUENCE</scope>
    <source>
        <strain evidence="4">HAZT.00-mixed</strain>
        <tissue evidence="4">Whole organism</tissue>
    </source>
</reference>
<dbReference type="PROSITE" id="PS50088">
    <property type="entry name" value="ANK_REPEAT"/>
    <property type="match status" value="1"/>
</dbReference>
<dbReference type="InterPro" id="IPR047144">
    <property type="entry name" value="BCOR-like"/>
</dbReference>
<dbReference type="Pfam" id="PF00023">
    <property type="entry name" value="Ank"/>
    <property type="match status" value="1"/>
</dbReference>
<gene>
    <name evidence="4" type="ORF">HAZT_HAZT009945</name>
</gene>
<reference evidence="4" key="2">
    <citation type="journal article" date="2018" name="Environ. Sci. Technol.">
        <title>The Toxicogenome of Hyalella azteca: A Model for Sediment Ecotoxicology and Evolutionary Toxicology.</title>
        <authorList>
            <person name="Poynton H.C."/>
            <person name="Hasenbein S."/>
            <person name="Benoit J.B."/>
            <person name="Sepulveda M.S."/>
            <person name="Poelchau M.F."/>
            <person name="Hughes D.S.T."/>
            <person name="Murali S.C."/>
            <person name="Chen S."/>
            <person name="Glastad K.M."/>
            <person name="Goodisman M.A.D."/>
            <person name="Werren J.H."/>
            <person name="Vineis J.H."/>
            <person name="Bowen J.L."/>
            <person name="Friedrich M."/>
            <person name="Jones J."/>
            <person name="Robertson H.M."/>
            <person name="Feyereisen R."/>
            <person name="Mechler-Hickson A."/>
            <person name="Mathers N."/>
            <person name="Lee C.E."/>
            <person name="Colbourne J.K."/>
            <person name="Biales A."/>
            <person name="Johnston J.S."/>
            <person name="Wellborn G.A."/>
            <person name="Rosendale A.J."/>
            <person name="Cridge A.G."/>
            <person name="Munoz-Torres M.C."/>
            <person name="Bain P.A."/>
            <person name="Manny A.R."/>
            <person name="Major K.M."/>
            <person name="Lambert F.N."/>
            <person name="Vulpe C.D."/>
            <person name="Tuck P."/>
            <person name="Blalock B.J."/>
            <person name="Lin Y.Y."/>
            <person name="Smith M.E."/>
            <person name="Ochoa-Acuna H."/>
            <person name="Chen M.M."/>
            <person name="Childers C.P."/>
            <person name="Qu J."/>
            <person name="Dugan S."/>
            <person name="Lee S.L."/>
            <person name="Chao H."/>
            <person name="Dinh H."/>
            <person name="Han Y."/>
            <person name="Doddapaneni H."/>
            <person name="Worley K.C."/>
            <person name="Muzny D.M."/>
            <person name="Gibbs R.A."/>
            <person name="Richards S."/>
        </authorList>
    </citation>
    <scope>NUCLEOTIDE SEQUENCE</scope>
    <source>
        <strain evidence="4">HAZT.00-mixed</strain>
        <tissue evidence="4">Whole organism</tissue>
    </source>
</reference>
<dbReference type="SMART" id="SM00248">
    <property type="entry name" value="ANK"/>
    <property type="match status" value="1"/>
</dbReference>
<comment type="similarity">
    <text evidence="1">Belongs to the BCOR family.</text>
</comment>
<dbReference type="GO" id="GO:0005634">
    <property type="term" value="C:nucleus"/>
    <property type="evidence" value="ECO:0007669"/>
    <property type="project" value="TreeGrafter"/>
</dbReference>
<dbReference type="SUPFAM" id="SSF48403">
    <property type="entry name" value="Ankyrin repeat"/>
    <property type="match status" value="1"/>
</dbReference>
<accession>A0A6A0HCX9</accession>
<evidence type="ECO:0000313" key="4">
    <source>
        <dbReference type="EMBL" id="KAA0203668.1"/>
    </source>
</evidence>
<dbReference type="PROSITE" id="PS50297">
    <property type="entry name" value="ANK_REP_REGION"/>
    <property type="match status" value="1"/>
</dbReference>